<dbReference type="PANTHER" id="PTHR11926">
    <property type="entry name" value="GLUCOSYL/GLUCURONOSYL TRANSFERASES"/>
    <property type="match status" value="1"/>
</dbReference>
<gene>
    <name evidence="8" type="ORF">POM88_017603</name>
    <name evidence="9" type="ORF">POM88_017605</name>
</gene>
<keyword evidence="10" id="KW-1185">Reference proteome</keyword>
<evidence type="ECO:0000313" key="10">
    <source>
        <dbReference type="Proteomes" id="UP001237642"/>
    </source>
</evidence>
<dbReference type="Proteomes" id="UP001237642">
    <property type="component" value="Unassembled WGS sequence"/>
</dbReference>
<protein>
    <recommendedName>
        <fullName evidence="7">Glycosyltransferase</fullName>
        <ecNumber evidence="7">2.4.1.-</ecNumber>
    </recommendedName>
</protein>
<sequence length="457" mass="51245">MEQSPRPAHCLVFPYPMQGHINPMHQFSKTLVSKGIKVTLVTTKFLSKSFQQLSGSMPVETISDGFEGGYASAESLEAYFSKFKKIGSETLTKLIEKLNATGFPVDCIVYDAMMTWVLDVVKSFGLVSAIFFTQSCAVDNIYYHVKKGLINVPVENRVSLPGLSVLEPLDMPSFVHNPGLYPGLLDIMVNQFSDIDKVDWVLCNTFYKLEEEVIEWMSKQLRLRAIGPTIPRKCLNNQKTREDDTDNGLQMFKPNTDAYMNWLNEQQDHSVIYVSFGSLAELNAEQMQELAYGIKQSGKHFLWVVRASEEGKLPKGFVEETSSKGIVVQWCSQMEVLAHKALGCFVTHCGWNSTLEALCLGVPMVAVPIWTDQRTNAKFVADVWRMGVRVDTDKNGVFKGEIVGHCIREVMDGEKGKEVKTTSKRWMDMAREAVKEGGSSDISINEFVASLTQHSKS</sequence>
<dbReference type="GO" id="GO:0080044">
    <property type="term" value="F:quercetin 7-O-glucosyltransferase activity"/>
    <property type="evidence" value="ECO:0007669"/>
    <property type="project" value="TreeGrafter"/>
</dbReference>
<comment type="similarity">
    <text evidence="2 6">Belongs to the UDP-glycosyltransferase family.</text>
</comment>
<comment type="caution">
    <text evidence="9">The sequence shown here is derived from an EMBL/GenBank/DDBJ whole genome shotgun (WGS) entry which is preliminary data.</text>
</comment>
<evidence type="ECO:0000256" key="3">
    <source>
        <dbReference type="ARBA" id="ARBA00022676"/>
    </source>
</evidence>
<dbReference type="GO" id="GO:0016135">
    <property type="term" value="P:saponin biosynthetic process"/>
    <property type="evidence" value="ECO:0007669"/>
    <property type="project" value="UniProtKB-ARBA"/>
</dbReference>
<dbReference type="EMBL" id="JAUIZM010000004">
    <property type="protein sequence ID" value="KAK1389425.1"/>
    <property type="molecule type" value="Genomic_DNA"/>
</dbReference>
<reference evidence="9" key="1">
    <citation type="submission" date="2023-02" db="EMBL/GenBank/DDBJ databases">
        <title>Genome of toxic invasive species Heracleum sosnowskyi carries increased number of genes despite the absence of recent whole-genome duplications.</title>
        <authorList>
            <person name="Schelkunov M."/>
            <person name="Shtratnikova V."/>
            <person name="Makarenko M."/>
            <person name="Klepikova A."/>
            <person name="Omelchenko D."/>
            <person name="Novikova G."/>
            <person name="Obukhova E."/>
            <person name="Bogdanov V."/>
            <person name="Penin A."/>
            <person name="Logacheva M."/>
        </authorList>
    </citation>
    <scope>NUCLEOTIDE SEQUENCE</scope>
    <source>
        <strain evidence="9">Hsosn_3</strain>
        <tissue evidence="9">Leaf</tissue>
    </source>
</reference>
<proteinExistence type="inferred from homology"/>
<dbReference type="FunFam" id="3.40.50.2000:FF:000019">
    <property type="entry name" value="Glycosyltransferase"/>
    <property type="match status" value="1"/>
</dbReference>
<evidence type="ECO:0000313" key="8">
    <source>
        <dbReference type="EMBL" id="KAK1389425.1"/>
    </source>
</evidence>
<dbReference type="PANTHER" id="PTHR11926:SF1553">
    <property type="entry name" value="GLYCOSYLTRANSFERASE"/>
    <property type="match status" value="1"/>
</dbReference>
<dbReference type="EC" id="2.4.1.-" evidence="7"/>
<name>A0AAD8IS36_9APIA</name>
<evidence type="ECO:0000256" key="4">
    <source>
        <dbReference type="ARBA" id="ARBA00022679"/>
    </source>
</evidence>
<dbReference type="SUPFAM" id="SSF53756">
    <property type="entry name" value="UDP-Glycosyltransferase/glycogen phosphorylase"/>
    <property type="match status" value="1"/>
</dbReference>
<keyword evidence="5" id="KW-0414">Isoprene biosynthesis</keyword>
<keyword evidence="3 6" id="KW-0328">Glycosyltransferase</keyword>
<evidence type="ECO:0000313" key="9">
    <source>
        <dbReference type="EMBL" id="KAK1389427.1"/>
    </source>
</evidence>
<comment type="pathway">
    <text evidence="1">Secondary metabolite biosynthesis; terpenoid biosynthesis.</text>
</comment>
<evidence type="ECO:0000256" key="1">
    <source>
        <dbReference type="ARBA" id="ARBA00004721"/>
    </source>
</evidence>
<dbReference type="Pfam" id="PF00201">
    <property type="entry name" value="UDPGT"/>
    <property type="match status" value="1"/>
</dbReference>
<evidence type="ECO:0000256" key="7">
    <source>
        <dbReference type="RuleBase" id="RU362057"/>
    </source>
</evidence>
<dbReference type="PROSITE" id="PS00375">
    <property type="entry name" value="UDPGT"/>
    <property type="match status" value="1"/>
</dbReference>
<keyword evidence="4 6" id="KW-0808">Transferase</keyword>
<dbReference type="Gene3D" id="3.40.50.2000">
    <property type="entry name" value="Glycogen Phosphorylase B"/>
    <property type="match status" value="2"/>
</dbReference>
<dbReference type="AlphaFoldDB" id="A0AAD8IS36"/>
<dbReference type="EMBL" id="JAUIZM010000004">
    <property type="protein sequence ID" value="KAK1389427.1"/>
    <property type="molecule type" value="Genomic_DNA"/>
</dbReference>
<evidence type="ECO:0000256" key="6">
    <source>
        <dbReference type="RuleBase" id="RU003718"/>
    </source>
</evidence>
<reference evidence="9" key="2">
    <citation type="submission" date="2023-05" db="EMBL/GenBank/DDBJ databases">
        <authorList>
            <person name="Schelkunov M.I."/>
        </authorList>
    </citation>
    <scope>NUCLEOTIDE SEQUENCE</scope>
    <source>
        <strain evidence="9">Hsosn_3</strain>
        <tissue evidence="9">Leaf</tissue>
    </source>
</reference>
<dbReference type="InterPro" id="IPR002213">
    <property type="entry name" value="UDP_glucos_trans"/>
</dbReference>
<organism evidence="9 10">
    <name type="scientific">Heracleum sosnowskyi</name>
    <dbReference type="NCBI Taxonomy" id="360622"/>
    <lineage>
        <taxon>Eukaryota</taxon>
        <taxon>Viridiplantae</taxon>
        <taxon>Streptophyta</taxon>
        <taxon>Embryophyta</taxon>
        <taxon>Tracheophyta</taxon>
        <taxon>Spermatophyta</taxon>
        <taxon>Magnoliopsida</taxon>
        <taxon>eudicotyledons</taxon>
        <taxon>Gunneridae</taxon>
        <taxon>Pentapetalae</taxon>
        <taxon>asterids</taxon>
        <taxon>campanulids</taxon>
        <taxon>Apiales</taxon>
        <taxon>Apiaceae</taxon>
        <taxon>Apioideae</taxon>
        <taxon>apioid superclade</taxon>
        <taxon>Tordylieae</taxon>
        <taxon>Tordyliinae</taxon>
        <taxon>Heracleum</taxon>
    </lineage>
</organism>
<accession>A0AAD8IS36</accession>
<dbReference type="InterPro" id="IPR035595">
    <property type="entry name" value="UDP_glycos_trans_CS"/>
</dbReference>
<dbReference type="FunFam" id="3.40.50.2000:FF:000057">
    <property type="entry name" value="Glycosyltransferase"/>
    <property type="match status" value="1"/>
</dbReference>
<evidence type="ECO:0000256" key="5">
    <source>
        <dbReference type="ARBA" id="ARBA00023229"/>
    </source>
</evidence>
<dbReference type="GO" id="GO:0046246">
    <property type="term" value="P:terpene biosynthetic process"/>
    <property type="evidence" value="ECO:0007669"/>
    <property type="project" value="UniProtKB-ARBA"/>
</dbReference>
<dbReference type="GO" id="GO:0080043">
    <property type="term" value="F:quercetin 3-O-glucosyltransferase activity"/>
    <property type="evidence" value="ECO:0007669"/>
    <property type="project" value="TreeGrafter"/>
</dbReference>
<dbReference type="CDD" id="cd03784">
    <property type="entry name" value="GT1_Gtf-like"/>
    <property type="match status" value="1"/>
</dbReference>
<evidence type="ECO:0000256" key="2">
    <source>
        <dbReference type="ARBA" id="ARBA00009995"/>
    </source>
</evidence>